<comment type="subunit">
    <text evidence="9">Homohexamer.</text>
</comment>
<dbReference type="NCBIfam" id="TIGR01510">
    <property type="entry name" value="coaD_prev_kdtB"/>
    <property type="match status" value="1"/>
</dbReference>
<keyword evidence="4 9" id="KW-0547">Nucleotide-binding</keyword>
<dbReference type="GO" id="GO:0005737">
    <property type="term" value="C:cytoplasm"/>
    <property type="evidence" value="ECO:0007669"/>
    <property type="project" value="UniProtKB-SubCell"/>
</dbReference>
<dbReference type="SUPFAM" id="SSF52374">
    <property type="entry name" value="Nucleotidylyl transferase"/>
    <property type="match status" value="1"/>
</dbReference>
<evidence type="ECO:0000256" key="8">
    <source>
        <dbReference type="ARBA" id="ARBA00029346"/>
    </source>
</evidence>
<dbReference type="InterPro" id="IPR004821">
    <property type="entry name" value="Cyt_trans-like"/>
</dbReference>
<comment type="subcellular location">
    <subcellularLocation>
        <location evidence="9">Cytoplasm</location>
    </subcellularLocation>
</comment>
<proteinExistence type="inferred from homology"/>
<dbReference type="HAMAP" id="MF_00151">
    <property type="entry name" value="PPAT_bact"/>
    <property type="match status" value="1"/>
</dbReference>
<feature type="domain" description="Cytidyltransferase-like" evidence="10">
    <location>
        <begin position="7"/>
        <end position="135"/>
    </location>
</feature>
<feature type="binding site" evidence="9">
    <location>
        <begin position="10"/>
        <end position="11"/>
    </location>
    <ligand>
        <name>ATP</name>
        <dbReference type="ChEBI" id="CHEBI:30616"/>
    </ligand>
</feature>
<dbReference type="AlphaFoldDB" id="A0A7V4E6I3"/>
<dbReference type="Gene3D" id="3.40.50.620">
    <property type="entry name" value="HUPs"/>
    <property type="match status" value="1"/>
</dbReference>
<dbReference type="PRINTS" id="PR01020">
    <property type="entry name" value="LPSBIOSNTHSS"/>
</dbReference>
<accession>A0A7V4E6I3</accession>
<feature type="binding site" evidence="9">
    <location>
        <position position="42"/>
    </location>
    <ligand>
        <name>substrate</name>
    </ligand>
</feature>
<comment type="similarity">
    <text evidence="9">Belongs to the bacterial CoaD family.</text>
</comment>
<gene>
    <name evidence="9" type="primary">coaD</name>
    <name evidence="11" type="ORF">ENU66_08690</name>
</gene>
<dbReference type="Pfam" id="PF01467">
    <property type="entry name" value="CTP_transf_like"/>
    <property type="match status" value="1"/>
</dbReference>
<evidence type="ECO:0000256" key="7">
    <source>
        <dbReference type="ARBA" id="ARBA00022993"/>
    </source>
</evidence>
<organism evidence="11">
    <name type="scientific">candidate division WOR-3 bacterium</name>
    <dbReference type="NCBI Taxonomy" id="2052148"/>
    <lineage>
        <taxon>Bacteria</taxon>
        <taxon>Bacteria division WOR-3</taxon>
    </lineage>
</organism>
<evidence type="ECO:0000256" key="2">
    <source>
        <dbReference type="ARBA" id="ARBA00022679"/>
    </source>
</evidence>
<evidence type="ECO:0000256" key="4">
    <source>
        <dbReference type="ARBA" id="ARBA00022741"/>
    </source>
</evidence>
<evidence type="ECO:0000256" key="1">
    <source>
        <dbReference type="ARBA" id="ARBA00022490"/>
    </source>
</evidence>
<keyword evidence="5 9" id="KW-0067">ATP-binding</keyword>
<evidence type="ECO:0000256" key="6">
    <source>
        <dbReference type="ARBA" id="ARBA00022842"/>
    </source>
</evidence>
<name>A0A7V4E6I3_UNCW3</name>
<feature type="binding site" evidence="9">
    <location>
        <position position="89"/>
    </location>
    <ligand>
        <name>substrate</name>
    </ligand>
</feature>
<dbReference type="GO" id="GO:0015937">
    <property type="term" value="P:coenzyme A biosynthetic process"/>
    <property type="evidence" value="ECO:0007669"/>
    <property type="project" value="UniProtKB-UniRule"/>
</dbReference>
<dbReference type="EMBL" id="DTDJ01000051">
    <property type="protein sequence ID" value="HGL18389.1"/>
    <property type="molecule type" value="Genomic_DNA"/>
</dbReference>
<evidence type="ECO:0000256" key="3">
    <source>
        <dbReference type="ARBA" id="ARBA00022695"/>
    </source>
</evidence>
<protein>
    <recommendedName>
        <fullName evidence="9">Phosphopantetheine adenylyltransferase</fullName>
        <ecNumber evidence="9">2.7.7.3</ecNumber>
    </recommendedName>
    <alternativeName>
        <fullName evidence="9">Dephospho-CoA pyrophosphorylase</fullName>
    </alternativeName>
    <alternativeName>
        <fullName evidence="9">Pantetheine-phosphate adenylyltransferase</fullName>
        <shortName evidence="9">PPAT</shortName>
    </alternativeName>
</protein>
<evidence type="ECO:0000256" key="5">
    <source>
        <dbReference type="ARBA" id="ARBA00022840"/>
    </source>
</evidence>
<dbReference type="CDD" id="cd02163">
    <property type="entry name" value="PPAT"/>
    <property type="match status" value="1"/>
</dbReference>
<comment type="pathway">
    <text evidence="9">Cofactor biosynthesis; coenzyme A biosynthesis; CoA from (R)-pantothenate: step 4/5.</text>
</comment>
<keyword evidence="3 9" id="KW-0548">Nucleotidyltransferase</keyword>
<dbReference type="InterPro" id="IPR001980">
    <property type="entry name" value="PPAT"/>
</dbReference>
<dbReference type="NCBIfam" id="TIGR00125">
    <property type="entry name" value="cyt_tran_rel"/>
    <property type="match status" value="1"/>
</dbReference>
<keyword evidence="2 9" id="KW-0808">Transferase</keyword>
<dbReference type="EC" id="2.7.7.3" evidence="9"/>
<feature type="binding site" evidence="9">
    <location>
        <begin position="125"/>
        <end position="131"/>
    </location>
    <ligand>
        <name>ATP</name>
        <dbReference type="ChEBI" id="CHEBI:30616"/>
    </ligand>
</feature>
<comment type="caution">
    <text evidence="11">The sequence shown here is derived from an EMBL/GenBank/DDBJ whole genome shotgun (WGS) entry which is preliminary data.</text>
</comment>
<evidence type="ECO:0000313" key="11">
    <source>
        <dbReference type="EMBL" id="HGL18389.1"/>
    </source>
</evidence>
<dbReference type="GO" id="GO:0005524">
    <property type="term" value="F:ATP binding"/>
    <property type="evidence" value="ECO:0007669"/>
    <property type="project" value="UniProtKB-KW"/>
</dbReference>
<dbReference type="UniPathway" id="UPA00241">
    <property type="reaction ID" value="UER00355"/>
</dbReference>
<feature type="binding site" evidence="9">
    <location>
        <position position="75"/>
    </location>
    <ligand>
        <name>substrate</name>
    </ligand>
</feature>
<dbReference type="PANTHER" id="PTHR21342">
    <property type="entry name" value="PHOSPHOPANTETHEINE ADENYLYLTRANSFERASE"/>
    <property type="match status" value="1"/>
</dbReference>
<keyword evidence="7 9" id="KW-0173">Coenzyme A biosynthesis</keyword>
<feature type="binding site" evidence="9">
    <location>
        <position position="18"/>
    </location>
    <ligand>
        <name>ATP</name>
        <dbReference type="ChEBI" id="CHEBI:30616"/>
    </ligand>
</feature>
<dbReference type="GO" id="GO:0004595">
    <property type="term" value="F:pantetheine-phosphate adenylyltransferase activity"/>
    <property type="evidence" value="ECO:0007669"/>
    <property type="project" value="UniProtKB-UniRule"/>
</dbReference>
<evidence type="ECO:0000256" key="9">
    <source>
        <dbReference type="HAMAP-Rule" id="MF_00151"/>
    </source>
</evidence>
<comment type="cofactor">
    <cofactor evidence="9">
        <name>Mg(2+)</name>
        <dbReference type="ChEBI" id="CHEBI:18420"/>
    </cofactor>
</comment>
<evidence type="ECO:0000259" key="10">
    <source>
        <dbReference type="Pfam" id="PF01467"/>
    </source>
</evidence>
<feature type="binding site" evidence="9">
    <location>
        <position position="10"/>
    </location>
    <ligand>
        <name>substrate</name>
    </ligand>
</feature>
<dbReference type="PANTHER" id="PTHR21342:SF1">
    <property type="entry name" value="PHOSPHOPANTETHEINE ADENYLYLTRANSFERASE"/>
    <property type="match status" value="1"/>
</dbReference>
<keyword evidence="6 9" id="KW-0460">Magnesium</keyword>
<keyword evidence="1 9" id="KW-0963">Cytoplasm</keyword>
<dbReference type="InterPro" id="IPR014729">
    <property type="entry name" value="Rossmann-like_a/b/a_fold"/>
</dbReference>
<feature type="binding site" evidence="9">
    <location>
        <begin position="90"/>
        <end position="92"/>
    </location>
    <ligand>
        <name>ATP</name>
        <dbReference type="ChEBI" id="CHEBI:30616"/>
    </ligand>
</feature>
<comment type="catalytic activity">
    <reaction evidence="8 9">
        <text>(R)-4'-phosphopantetheine + ATP + H(+) = 3'-dephospho-CoA + diphosphate</text>
        <dbReference type="Rhea" id="RHEA:19801"/>
        <dbReference type="ChEBI" id="CHEBI:15378"/>
        <dbReference type="ChEBI" id="CHEBI:30616"/>
        <dbReference type="ChEBI" id="CHEBI:33019"/>
        <dbReference type="ChEBI" id="CHEBI:57328"/>
        <dbReference type="ChEBI" id="CHEBI:61723"/>
        <dbReference type="EC" id="2.7.7.3"/>
    </reaction>
</comment>
<comment type="function">
    <text evidence="9">Reversibly transfers an adenylyl group from ATP to 4'-phosphopantetheine, yielding dephospho-CoA (dPCoA) and pyrophosphate.</text>
</comment>
<sequence>MYTTACYPGTFDPITLGHVDIIQRASRLFERVVVVVANPVHKKSLFTLEERVKMVEESVVSIPNVEVRTLESRLLMDFCRDNGIGIVIRGMRAVSDFEYEFKMAWMNRRLFPEIEVVFLLPSEEYTYLSSTLVKEIASLGGDISSLVPEPVLKHSQLIKDRIYRSGLGEEQERSL</sequence>
<feature type="site" description="Transition state stabilizer" evidence="9">
    <location>
        <position position="18"/>
    </location>
</feature>
<reference evidence="11" key="1">
    <citation type="journal article" date="2020" name="mSystems">
        <title>Genome- and Community-Level Interaction Insights into Carbon Utilization and Element Cycling Functions of Hydrothermarchaeota in Hydrothermal Sediment.</title>
        <authorList>
            <person name="Zhou Z."/>
            <person name="Liu Y."/>
            <person name="Xu W."/>
            <person name="Pan J."/>
            <person name="Luo Z.H."/>
            <person name="Li M."/>
        </authorList>
    </citation>
    <scope>NUCLEOTIDE SEQUENCE [LARGE SCALE GENOMIC DNA]</scope>
    <source>
        <strain evidence="11">SpSt-69</strain>
    </source>
</reference>
<feature type="binding site" evidence="9">
    <location>
        <position position="100"/>
    </location>
    <ligand>
        <name>ATP</name>
        <dbReference type="ChEBI" id="CHEBI:30616"/>
    </ligand>
</feature>